<gene>
    <name evidence="1" type="ORF">F8M49_03675</name>
</gene>
<dbReference type="Gene3D" id="1.10.287.1060">
    <property type="entry name" value="ESAT-6-like"/>
    <property type="match status" value="1"/>
</dbReference>
<reference evidence="1 2" key="1">
    <citation type="submission" date="2019-10" db="EMBL/GenBank/DDBJ databases">
        <title>Draft Genome Assembly of Rhodococcus zopfii DSM44189.</title>
        <authorList>
            <person name="Sutton J.M."/>
            <person name="Akob D.M."/>
            <person name="Bushman T.J."/>
        </authorList>
    </citation>
    <scope>NUCLEOTIDE SEQUENCE [LARGE SCALE GENOMIC DNA]</scope>
    <source>
        <strain evidence="1 2">DSM 44189</strain>
    </source>
</reference>
<sequence>MSRRAAPECHGVAPGCHRAHNIILRGQRGKENRTVSRPMRQDFEGVHQVFKDLTALQGAMNDELDSVGTTAERFVQTWDGTAQDEYYKSQTKWNTAASELNFILGRIGASVASGNRNMIDLEDGLTRQWIPR</sequence>
<evidence type="ECO:0008006" key="3">
    <source>
        <dbReference type="Google" id="ProtNLM"/>
    </source>
</evidence>
<dbReference type="Pfam" id="PF06013">
    <property type="entry name" value="WXG100"/>
    <property type="match status" value="1"/>
</dbReference>
<dbReference type="EMBL" id="WBMO01000001">
    <property type="protein sequence ID" value="MDV2474753.1"/>
    <property type="molecule type" value="Genomic_DNA"/>
</dbReference>
<protein>
    <recommendedName>
        <fullName evidence="3">WXG100 family type VII secretion target</fullName>
    </recommendedName>
</protein>
<keyword evidence="2" id="KW-1185">Reference proteome</keyword>
<dbReference type="SUPFAM" id="SSF140453">
    <property type="entry name" value="EsxAB dimer-like"/>
    <property type="match status" value="1"/>
</dbReference>
<organism evidence="1 2">
    <name type="scientific">Rhodococcus zopfii</name>
    <dbReference type="NCBI Taxonomy" id="43772"/>
    <lineage>
        <taxon>Bacteria</taxon>
        <taxon>Bacillati</taxon>
        <taxon>Actinomycetota</taxon>
        <taxon>Actinomycetes</taxon>
        <taxon>Mycobacteriales</taxon>
        <taxon>Nocardiaceae</taxon>
        <taxon>Rhodococcus</taxon>
    </lineage>
</organism>
<proteinExistence type="predicted"/>
<dbReference type="InterPro" id="IPR036689">
    <property type="entry name" value="ESAT-6-like_sf"/>
</dbReference>
<evidence type="ECO:0000313" key="2">
    <source>
        <dbReference type="Proteomes" id="UP001275440"/>
    </source>
</evidence>
<dbReference type="Proteomes" id="UP001275440">
    <property type="component" value="Unassembled WGS sequence"/>
</dbReference>
<name>A0ABU3WLC2_9NOCA</name>
<comment type="caution">
    <text evidence="1">The sequence shown here is derived from an EMBL/GenBank/DDBJ whole genome shotgun (WGS) entry which is preliminary data.</text>
</comment>
<accession>A0ABU3WLC2</accession>
<evidence type="ECO:0000313" key="1">
    <source>
        <dbReference type="EMBL" id="MDV2474753.1"/>
    </source>
</evidence>
<dbReference type="InterPro" id="IPR010310">
    <property type="entry name" value="T7SS_ESAT-6-like"/>
</dbReference>